<evidence type="ECO:0000313" key="2">
    <source>
        <dbReference type="EMBL" id="GBN66277.1"/>
    </source>
</evidence>
<dbReference type="EMBL" id="BGPR01014690">
    <property type="protein sequence ID" value="GBN66277.1"/>
    <property type="molecule type" value="Genomic_DNA"/>
</dbReference>
<organism evidence="2 3">
    <name type="scientific">Araneus ventricosus</name>
    <name type="common">Orbweaver spider</name>
    <name type="synonym">Epeira ventricosa</name>
    <dbReference type="NCBI Taxonomy" id="182803"/>
    <lineage>
        <taxon>Eukaryota</taxon>
        <taxon>Metazoa</taxon>
        <taxon>Ecdysozoa</taxon>
        <taxon>Arthropoda</taxon>
        <taxon>Chelicerata</taxon>
        <taxon>Arachnida</taxon>
        <taxon>Araneae</taxon>
        <taxon>Araneomorphae</taxon>
        <taxon>Entelegynae</taxon>
        <taxon>Araneoidea</taxon>
        <taxon>Araneidae</taxon>
        <taxon>Araneus</taxon>
    </lineage>
</organism>
<proteinExistence type="predicted"/>
<dbReference type="Proteomes" id="UP000499080">
    <property type="component" value="Unassembled WGS sequence"/>
</dbReference>
<accession>A0A4Y2QSF6</accession>
<evidence type="ECO:0000313" key="3">
    <source>
        <dbReference type="Proteomes" id="UP000499080"/>
    </source>
</evidence>
<dbReference type="AlphaFoldDB" id="A0A4Y2QSF6"/>
<name>A0A4Y2QSF6_ARAVE</name>
<protein>
    <submittedName>
        <fullName evidence="2">Uncharacterized protein</fullName>
    </submittedName>
</protein>
<gene>
    <name evidence="2" type="ORF">AVEN_173431_1</name>
</gene>
<comment type="caution">
    <text evidence="2">The sequence shown here is derived from an EMBL/GenBank/DDBJ whole genome shotgun (WGS) entry which is preliminary data.</text>
</comment>
<reference evidence="2 3" key="1">
    <citation type="journal article" date="2019" name="Sci. Rep.">
        <title>Orb-weaving spider Araneus ventricosus genome elucidates the spidroin gene catalogue.</title>
        <authorList>
            <person name="Kono N."/>
            <person name="Nakamura H."/>
            <person name="Ohtoshi R."/>
            <person name="Moran D.A.P."/>
            <person name="Shinohara A."/>
            <person name="Yoshida Y."/>
            <person name="Fujiwara M."/>
            <person name="Mori M."/>
            <person name="Tomita M."/>
            <person name="Arakawa K."/>
        </authorList>
    </citation>
    <scope>NUCLEOTIDE SEQUENCE [LARGE SCALE GENOMIC DNA]</scope>
</reference>
<feature type="compositionally biased region" description="Polar residues" evidence="1">
    <location>
        <begin position="1"/>
        <end position="18"/>
    </location>
</feature>
<feature type="region of interest" description="Disordered" evidence="1">
    <location>
        <begin position="1"/>
        <end position="27"/>
    </location>
</feature>
<evidence type="ECO:0000256" key="1">
    <source>
        <dbReference type="SAM" id="MobiDB-lite"/>
    </source>
</evidence>
<keyword evidence="3" id="KW-1185">Reference proteome</keyword>
<sequence length="110" mass="11976">MNMTKTQAASESSTSSLPARSAWAPARTGPEGLRRLYARIKLGFRSSILLDDGIKNRSLFTPDVSESGAHIQQEYSVADGFTLLAVCQRGQKVCRVSMGHLIMKDKNSCA</sequence>